<comment type="similarity">
    <text evidence="2">Belongs to the RecX family.</text>
</comment>
<comment type="subcellular location">
    <subcellularLocation>
        <location evidence="1">Cytoplasm</location>
    </subcellularLocation>
</comment>
<keyword evidence="4" id="KW-0963">Cytoplasm</keyword>
<dbReference type="Proteomes" id="UP000811246">
    <property type="component" value="Chromosome 11"/>
</dbReference>
<evidence type="ECO:0000256" key="4">
    <source>
        <dbReference type="ARBA" id="ARBA00022490"/>
    </source>
</evidence>
<dbReference type="Pfam" id="PF02631">
    <property type="entry name" value="RecX_HTH2"/>
    <property type="match status" value="1"/>
</dbReference>
<keyword evidence="8" id="KW-1185">Reference proteome</keyword>
<evidence type="ECO:0000256" key="3">
    <source>
        <dbReference type="ARBA" id="ARBA00018111"/>
    </source>
</evidence>
<dbReference type="Proteomes" id="UP000811609">
    <property type="component" value="Chromosome 11"/>
</dbReference>
<feature type="domain" description="RecX second three-helical" evidence="5">
    <location>
        <begin position="195"/>
        <end position="235"/>
    </location>
</feature>
<dbReference type="GO" id="GO:0006282">
    <property type="term" value="P:regulation of DNA repair"/>
    <property type="evidence" value="ECO:0007669"/>
    <property type="project" value="InterPro"/>
</dbReference>
<evidence type="ECO:0000313" key="6">
    <source>
        <dbReference type="EMBL" id="KAG6637857.1"/>
    </source>
</evidence>
<dbReference type="EMBL" id="CM031819">
    <property type="protein sequence ID" value="KAG6637857.1"/>
    <property type="molecule type" value="Genomic_DNA"/>
</dbReference>
<reference evidence="7" key="2">
    <citation type="submission" date="2021-01" db="EMBL/GenBank/DDBJ databases">
        <authorList>
            <person name="Lovell J.T."/>
            <person name="Bentley N."/>
            <person name="Bhattarai G."/>
            <person name="Jenkins J.W."/>
            <person name="Sreedasyam A."/>
            <person name="Alarcon Y."/>
            <person name="Bock C."/>
            <person name="Boston L."/>
            <person name="Carlson J."/>
            <person name="Cervantes K."/>
            <person name="Clermont K."/>
            <person name="Krom N."/>
            <person name="Kubenka K."/>
            <person name="Mamidi S."/>
            <person name="Mattison C."/>
            <person name="Monteros M."/>
            <person name="Pisani C."/>
            <person name="Plott C."/>
            <person name="Rajasekar S."/>
            <person name="Rhein H.S."/>
            <person name="Rohla C."/>
            <person name="Song M."/>
            <person name="Hilaire R.S."/>
            <person name="Shu S."/>
            <person name="Wells L."/>
            <person name="Wang X."/>
            <person name="Webber J."/>
            <person name="Heerema R.J."/>
            <person name="Klein P."/>
            <person name="Conner P."/>
            <person name="Grauke L."/>
            <person name="Grimwood J."/>
            <person name="Schmutz J."/>
            <person name="Randall J.J."/>
        </authorList>
    </citation>
    <scope>NUCLEOTIDE SEQUENCE</scope>
    <source>
        <tissue evidence="7">Leaf</tissue>
    </source>
</reference>
<name>A0A8T1PA53_CARIL</name>
<evidence type="ECO:0000256" key="2">
    <source>
        <dbReference type="ARBA" id="ARBA00009695"/>
    </source>
</evidence>
<organism evidence="6 8">
    <name type="scientific">Carya illinoinensis</name>
    <name type="common">Pecan</name>
    <dbReference type="NCBI Taxonomy" id="32201"/>
    <lineage>
        <taxon>Eukaryota</taxon>
        <taxon>Viridiplantae</taxon>
        <taxon>Streptophyta</taxon>
        <taxon>Embryophyta</taxon>
        <taxon>Tracheophyta</taxon>
        <taxon>Spermatophyta</taxon>
        <taxon>Magnoliopsida</taxon>
        <taxon>eudicotyledons</taxon>
        <taxon>Gunneridae</taxon>
        <taxon>Pentapetalae</taxon>
        <taxon>rosids</taxon>
        <taxon>fabids</taxon>
        <taxon>Fagales</taxon>
        <taxon>Juglandaceae</taxon>
        <taxon>Carya</taxon>
    </lineage>
</organism>
<evidence type="ECO:0000256" key="1">
    <source>
        <dbReference type="ARBA" id="ARBA00004496"/>
    </source>
</evidence>
<dbReference type="InterPro" id="IPR053924">
    <property type="entry name" value="RecX_HTH_2nd"/>
</dbReference>
<comment type="caution">
    <text evidence="6">The sequence shown here is derived from an EMBL/GenBank/DDBJ whole genome shotgun (WGS) entry which is preliminary data.</text>
</comment>
<proteinExistence type="inferred from homology"/>
<dbReference type="HAMAP" id="MF_01114">
    <property type="entry name" value="RecX"/>
    <property type="match status" value="1"/>
</dbReference>
<gene>
    <name evidence="6" type="ORF">CIPAW_11G207500</name>
    <name evidence="7" type="ORF">I3842_11G204300</name>
</gene>
<evidence type="ECO:0000313" key="8">
    <source>
        <dbReference type="Proteomes" id="UP000811609"/>
    </source>
</evidence>
<dbReference type="InterPro" id="IPR003783">
    <property type="entry name" value="Regulatory_RecX"/>
</dbReference>
<protein>
    <recommendedName>
        <fullName evidence="3">Regulatory protein RecX</fullName>
    </recommendedName>
</protein>
<evidence type="ECO:0000259" key="5">
    <source>
        <dbReference type="Pfam" id="PF02631"/>
    </source>
</evidence>
<evidence type="ECO:0000313" key="7">
    <source>
        <dbReference type="EMBL" id="KAG6690049.1"/>
    </source>
</evidence>
<reference evidence="6" key="1">
    <citation type="submission" date="2020-12" db="EMBL/GenBank/DDBJ databases">
        <title>WGS assembly of Carya illinoinensis cv. Pawnee.</title>
        <authorList>
            <person name="Platts A."/>
            <person name="Shu S."/>
            <person name="Wright S."/>
            <person name="Barry K."/>
            <person name="Edger P."/>
            <person name="Pires J.C."/>
            <person name="Schmutz J."/>
        </authorList>
    </citation>
    <scope>NUCLEOTIDE SEQUENCE</scope>
    <source>
        <tissue evidence="6">Leaf</tissue>
    </source>
</reference>
<dbReference type="PANTHER" id="PTHR33602">
    <property type="entry name" value="REGULATORY PROTEIN RECX FAMILY PROTEIN"/>
    <property type="match status" value="1"/>
</dbReference>
<dbReference type="EMBL" id="CM031835">
    <property type="protein sequence ID" value="KAG6690049.1"/>
    <property type="molecule type" value="Genomic_DNA"/>
</dbReference>
<dbReference type="AlphaFoldDB" id="A0A8T1PA53"/>
<dbReference type="PANTHER" id="PTHR33602:SF1">
    <property type="entry name" value="REGULATORY PROTEIN RECX FAMILY PROTEIN"/>
    <property type="match status" value="1"/>
</dbReference>
<accession>A0A8T1PA53</accession>
<dbReference type="GO" id="GO:0005737">
    <property type="term" value="C:cytoplasm"/>
    <property type="evidence" value="ECO:0007669"/>
    <property type="project" value="UniProtKB-SubCell"/>
</dbReference>
<sequence length="312" mass="35518">MAIFPGNIISRISSHLQFRVFFIPWVMKNNATAIKCLQRRDCGSSALVRYIPKTSSKIKKSERPLPITGSKKTGFCSDGIQKSFVFDDEKSQNQNQLLANNESFGDFEQACVDYEFIEEPKEAVEEFIFHQGKDCEQDVSCDAKTKQEAEKLAIELLATRSFTAVELRKKLQGKRFSADTVGAVISSFQSRGFINDSLYAETFSRSRWSMSSWGPRRIKLALLKKGVSEVDAENAVKLVFEDGESSDQESNLGLSKLSMDQLYIQASKQWVRGRDLPKETRKLRIVRWLQYRGFNWGVVSIISKKLESEYSP</sequence>